<evidence type="ECO:0000313" key="3">
    <source>
        <dbReference type="Proteomes" id="UP001529510"/>
    </source>
</evidence>
<feature type="non-terminal residue" evidence="2">
    <location>
        <position position="1"/>
    </location>
</feature>
<dbReference type="AlphaFoldDB" id="A0ABD0QVQ8"/>
<name>A0ABD0QVQ8_CIRMR</name>
<reference evidence="2 3" key="1">
    <citation type="submission" date="2024-05" db="EMBL/GenBank/DDBJ databases">
        <title>Genome sequencing and assembly of Indian major carp, Cirrhinus mrigala (Hamilton, 1822).</title>
        <authorList>
            <person name="Mohindra V."/>
            <person name="Chowdhury L.M."/>
            <person name="Lal K."/>
            <person name="Jena J.K."/>
        </authorList>
    </citation>
    <scope>NUCLEOTIDE SEQUENCE [LARGE SCALE GENOMIC DNA]</scope>
    <source>
        <strain evidence="2">CM1030</strain>
        <tissue evidence="2">Blood</tissue>
    </source>
</reference>
<gene>
    <name evidence="2" type="ORF">M9458_013010</name>
</gene>
<dbReference type="Proteomes" id="UP001529510">
    <property type="component" value="Unassembled WGS sequence"/>
</dbReference>
<proteinExistence type="predicted"/>
<sequence length="62" mass="7074">RTTPWTPWYPVNVTQMGARQEQRVRYTCRALLADPHDLQLGKRKIETRLCPTSDGAAACETD</sequence>
<dbReference type="EMBL" id="JAMKFB020000006">
    <property type="protein sequence ID" value="KAL0190312.1"/>
    <property type="molecule type" value="Genomic_DNA"/>
</dbReference>
<evidence type="ECO:0000313" key="2">
    <source>
        <dbReference type="EMBL" id="KAL0190312.1"/>
    </source>
</evidence>
<feature type="non-terminal residue" evidence="2">
    <location>
        <position position="62"/>
    </location>
</feature>
<evidence type="ECO:0000259" key="1">
    <source>
        <dbReference type="Pfam" id="PF23260"/>
    </source>
</evidence>
<feature type="domain" description="Sema5A/B-like TSP-1 type 1" evidence="1">
    <location>
        <begin position="1"/>
        <end position="61"/>
    </location>
</feature>
<protein>
    <recommendedName>
        <fullName evidence="1">Sema5A/B-like TSP-1 type 1 domain-containing protein</fullName>
    </recommendedName>
</protein>
<dbReference type="InterPro" id="IPR057563">
    <property type="entry name" value="Sema5A/B-like_TSP-1"/>
</dbReference>
<organism evidence="2 3">
    <name type="scientific">Cirrhinus mrigala</name>
    <name type="common">Mrigala</name>
    <dbReference type="NCBI Taxonomy" id="683832"/>
    <lineage>
        <taxon>Eukaryota</taxon>
        <taxon>Metazoa</taxon>
        <taxon>Chordata</taxon>
        <taxon>Craniata</taxon>
        <taxon>Vertebrata</taxon>
        <taxon>Euteleostomi</taxon>
        <taxon>Actinopterygii</taxon>
        <taxon>Neopterygii</taxon>
        <taxon>Teleostei</taxon>
        <taxon>Ostariophysi</taxon>
        <taxon>Cypriniformes</taxon>
        <taxon>Cyprinidae</taxon>
        <taxon>Labeoninae</taxon>
        <taxon>Labeonini</taxon>
        <taxon>Cirrhinus</taxon>
    </lineage>
</organism>
<keyword evidence="3" id="KW-1185">Reference proteome</keyword>
<dbReference type="Pfam" id="PF23260">
    <property type="entry name" value="TSP1_2"/>
    <property type="match status" value="1"/>
</dbReference>
<comment type="caution">
    <text evidence="2">The sequence shown here is derived from an EMBL/GenBank/DDBJ whole genome shotgun (WGS) entry which is preliminary data.</text>
</comment>
<accession>A0ABD0QVQ8</accession>